<accession>A0A8X6VD76</accession>
<dbReference type="CDD" id="cd09274">
    <property type="entry name" value="RNase_HI_RT_Ty3"/>
    <property type="match status" value="1"/>
</dbReference>
<dbReference type="InterPro" id="IPR036397">
    <property type="entry name" value="RNaseH_sf"/>
</dbReference>
<keyword evidence="3" id="KW-0540">Nuclease</keyword>
<keyword evidence="6" id="KW-0511">Multifunctional enzyme</keyword>
<dbReference type="GO" id="GO:0003676">
    <property type="term" value="F:nucleic acid binding"/>
    <property type="evidence" value="ECO:0007669"/>
    <property type="project" value="InterPro"/>
</dbReference>
<dbReference type="PANTHER" id="PTHR37984">
    <property type="entry name" value="PROTEIN CBG26694"/>
    <property type="match status" value="1"/>
</dbReference>
<evidence type="ECO:0000256" key="5">
    <source>
        <dbReference type="ARBA" id="ARBA00022918"/>
    </source>
</evidence>
<sequence length="769" mass="87178">MSGEIAEFVQTYKGCQLRKPEKIGDRAPITPIVRPELPFEIVNIDVIGPIQPPSGRGHKYVLCMMDQHTRWPEAVPLRSLTAKNACDSLLQIFSSTGIPSIIASDQGTNFNSALTQEFTKRIGSSPRFSCPGYPASNGLVERWNKVLKDMIHHVIREDPRSWDRQLPFLLFAYREVPNTTTGVSPFRLLYGREARGPLAILKSSWAGEIHLPTNISQSAADYLQEMKINMEKAAESASLPAAQKQKAYGDYFNKRSSVKNFSIGEQVVLLIPDSSNKIYARWTGPGEIIQHHPPHSYKVKLSDGTVRHVHVNKIRKYHPRALAVGVIFEGDHEFGEIHPTLNLSRSTSERVLHEINLNHLKESEREQVLAIVLKHQTLFTSDVKIAKSLKIKVDEQIEELLRLDLIEESDAEIAYPIVCVNKKDGTLRLCVDFRALNSESVSDDFPMEDAVELIHSIGRANIITTLDLLKGYWAIPMAEDSKNLTSFKTLRQQYRFKRIFTCLHRRHCNLLQKLGEEHLHLDTILTKLSELNFTVNLKKCAFGKAQIKYLGHIIGSGKHEPDPEKTAVINNLPVPKTKKELRSVLGLCNYYREYIPKYSELVYPLTELTKKRVPDSIPWTEKHDSSFHLLKKALVEAPSLYSPVPDKPYTIHSDASQIGIAACLSQKCGDKCYPIAYASQKLSKTQQSWSTIEREAFAIVWSLKKFEVWVFGTEIEFYTDHNPLPYLTKSAPQSARLQRWAFCSTKFNVTIKHCPGVKMPHADALSRLV</sequence>
<dbReference type="Pfam" id="PF17919">
    <property type="entry name" value="RT_RNaseH_2"/>
    <property type="match status" value="1"/>
</dbReference>
<dbReference type="InterPro" id="IPR043502">
    <property type="entry name" value="DNA/RNA_pol_sf"/>
</dbReference>
<dbReference type="GO" id="GO:0042575">
    <property type="term" value="C:DNA polymerase complex"/>
    <property type="evidence" value="ECO:0007669"/>
    <property type="project" value="UniProtKB-ARBA"/>
</dbReference>
<dbReference type="InterPro" id="IPR041577">
    <property type="entry name" value="RT_RNaseH_2"/>
</dbReference>
<dbReference type="InterPro" id="IPR043128">
    <property type="entry name" value="Rev_trsase/Diguanyl_cyclase"/>
</dbReference>
<protein>
    <recommendedName>
        <fullName evidence="1">RNA-directed DNA polymerase</fullName>
        <ecNumber evidence="1">2.7.7.49</ecNumber>
    </recommendedName>
</protein>
<dbReference type="PROSITE" id="PS50994">
    <property type="entry name" value="INTEGRASE"/>
    <property type="match status" value="1"/>
</dbReference>
<dbReference type="FunFam" id="3.30.420.10:FF:000032">
    <property type="entry name" value="Retrovirus-related Pol polyprotein from transposon 297-like Protein"/>
    <property type="match status" value="1"/>
</dbReference>
<evidence type="ECO:0000256" key="1">
    <source>
        <dbReference type="ARBA" id="ARBA00012493"/>
    </source>
</evidence>
<dbReference type="GO" id="GO:0003964">
    <property type="term" value="F:RNA-directed DNA polymerase activity"/>
    <property type="evidence" value="ECO:0007669"/>
    <property type="project" value="UniProtKB-KW"/>
</dbReference>
<dbReference type="SUPFAM" id="SSF56672">
    <property type="entry name" value="DNA/RNA polymerases"/>
    <property type="match status" value="1"/>
</dbReference>
<keyword evidence="5" id="KW-0695">RNA-directed DNA polymerase</keyword>
<dbReference type="AlphaFoldDB" id="A0A8X6VD76"/>
<dbReference type="EMBL" id="BMAU01021327">
    <property type="protein sequence ID" value="GFY14077.1"/>
    <property type="molecule type" value="Genomic_DNA"/>
</dbReference>
<dbReference type="InterPro" id="IPR012337">
    <property type="entry name" value="RNaseH-like_sf"/>
</dbReference>
<dbReference type="PANTHER" id="PTHR37984:SF5">
    <property type="entry name" value="PROTEIN NYNRIN-LIKE"/>
    <property type="match status" value="1"/>
</dbReference>
<keyword evidence="2" id="KW-0548">Nucleotidyltransferase</keyword>
<dbReference type="Gene3D" id="3.30.420.10">
    <property type="entry name" value="Ribonuclease H-like superfamily/Ribonuclease H"/>
    <property type="match status" value="1"/>
</dbReference>
<evidence type="ECO:0000313" key="8">
    <source>
        <dbReference type="EMBL" id="GFY14077.1"/>
    </source>
</evidence>
<dbReference type="Proteomes" id="UP000887159">
    <property type="component" value="Unassembled WGS sequence"/>
</dbReference>
<dbReference type="InterPro" id="IPR001584">
    <property type="entry name" value="Integrase_cat-core"/>
</dbReference>
<dbReference type="Pfam" id="PF00665">
    <property type="entry name" value="rve"/>
    <property type="match status" value="1"/>
</dbReference>
<keyword evidence="9" id="KW-1185">Reference proteome</keyword>
<dbReference type="FunFam" id="3.30.70.270:FF:000020">
    <property type="entry name" value="Transposon Tf2-6 polyprotein-like Protein"/>
    <property type="match status" value="1"/>
</dbReference>
<dbReference type="CDD" id="cd01647">
    <property type="entry name" value="RT_LTR"/>
    <property type="match status" value="1"/>
</dbReference>
<evidence type="ECO:0000256" key="3">
    <source>
        <dbReference type="ARBA" id="ARBA00022722"/>
    </source>
</evidence>
<evidence type="ECO:0000256" key="2">
    <source>
        <dbReference type="ARBA" id="ARBA00022695"/>
    </source>
</evidence>
<reference evidence="8" key="1">
    <citation type="submission" date="2020-08" db="EMBL/GenBank/DDBJ databases">
        <title>Multicomponent nature underlies the extraordinary mechanical properties of spider dragline silk.</title>
        <authorList>
            <person name="Kono N."/>
            <person name="Nakamura H."/>
            <person name="Mori M."/>
            <person name="Yoshida Y."/>
            <person name="Ohtoshi R."/>
            <person name="Malay A.D."/>
            <person name="Moran D.A.P."/>
            <person name="Tomita M."/>
            <person name="Numata K."/>
            <person name="Arakawa K."/>
        </authorList>
    </citation>
    <scope>NUCLEOTIDE SEQUENCE</scope>
</reference>
<proteinExistence type="predicted"/>
<keyword evidence="2" id="KW-0808">Transferase</keyword>
<dbReference type="FunFam" id="3.10.20.370:FF:000001">
    <property type="entry name" value="Retrovirus-related Pol polyprotein from transposon 17.6-like protein"/>
    <property type="match status" value="1"/>
</dbReference>
<name>A0A8X6VD76_TRICX</name>
<evidence type="ECO:0000256" key="4">
    <source>
        <dbReference type="ARBA" id="ARBA00022759"/>
    </source>
</evidence>
<dbReference type="GO" id="GO:0004519">
    <property type="term" value="F:endonuclease activity"/>
    <property type="evidence" value="ECO:0007669"/>
    <property type="project" value="UniProtKB-KW"/>
</dbReference>
<dbReference type="Gene3D" id="3.30.70.270">
    <property type="match status" value="3"/>
</dbReference>
<gene>
    <name evidence="8" type="primary">pol</name>
    <name evidence="8" type="ORF">TNCV_3612661</name>
</gene>
<evidence type="ECO:0000256" key="6">
    <source>
        <dbReference type="ARBA" id="ARBA00023268"/>
    </source>
</evidence>
<dbReference type="EC" id="2.7.7.49" evidence="1"/>
<feature type="domain" description="Integrase catalytic" evidence="7">
    <location>
        <begin position="34"/>
        <end position="193"/>
    </location>
</feature>
<dbReference type="GO" id="GO:0015074">
    <property type="term" value="P:DNA integration"/>
    <property type="evidence" value="ECO:0007669"/>
    <property type="project" value="InterPro"/>
</dbReference>
<organism evidence="8 9">
    <name type="scientific">Trichonephila clavipes</name>
    <name type="common">Golden silk orbweaver</name>
    <name type="synonym">Nephila clavipes</name>
    <dbReference type="NCBI Taxonomy" id="2585209"/>
    <lineage>
        <taxon>Eukaryota</taxon>
        <taxon>Metazoa</taxon>
        <taxon>Ecdysozoa</taxon>
        <taxon>Arthropoda</taxon>
        <taxon>Chelicerata</taxon>
        <taxon>Arachnida</taxon>
        <taxon>Araneae</taxon>
        <taxon>Araneomorphae</taxon>
        <taxon>Entelegynae</taxon>
        <taxon>Araneoidea</taxon>
        <taxon>Nephilidae</taxon>
        <taxon>Trichonephila</taxon>
    </lineage>
</organism>
<dbReference type="SUPFAM" id="SSF53098">
    <property type="entry name" value="Ribonuclease H-like"/>
    <property type="match status" value="1"/>
</dbReference>
<dbReference type="Gene3D" id="3.10.10.10">
    <property type="entry name" value="HIV Type 1 Reverse Transcriptase, subunit A, domain 1"/>
    <property type="match status" value="1"/>
</dbReference>
<dbReference type="InterPro" id="IPR050951">
    <property type="entry name" value="Retrovirus_Pol_polyprotein"/>
</dbReference>
<keyword evidence="4" id="KW-0378">Hydrolase</keyword>
<keyword evidence="4" id="KW-0255">Endonuclease</keyword>
<evidence type="ECO:0000313" key="9">
    <source>
        <dbReference type="Proteomes" id="UP000887159"/>
    </source>
</evidence>
<comment type="caution">
    <text evidence="8">The sequence shown here is derived from an EMBL/GenBank/DDBJ whole genome shotgun (WGS) entry which is preliminary data.</text>
</comment>
<evidence type="ECO:0000259" key="7">
    <source>
        <dbReference type="PROSITE" id="PS50994"/>
    </source>
</evidence>